<keyword evidence="3" id="KW-1185">Reference proteome</keyword>
<reference evidence="2 3" key="1">
    <citation type="journal article" date="2024" name="Plant J.">
        <title>Genome sequences and population genomics reveal climatic adaptation and genomic divergence between two closely related sweetgum species.</title>
        <authorList>
            <person name="Xu W.Q."/>
            <person name="Ren C.Q."/>
            <person name="Zhang X.Y."/>
            <person name="Comes H.P."/>
            <person name="Liu X.H."/>
            <person name="Li Y.G."/>
            <person name="Kettle C.J."/>
            <person name="Jalonen R."/>
            <person name="Gaisberger H."/>
            <person name="Ma Y.Z."/>
            <person name="Qiu Y.X."/>
        </authorList>
    </citation>
    <scope>NUCLEOTIDE SEQUENCE [LARGE SCALE GENOMIC DNA]</scope>
    <source>
        <strain evidence="2">Hangzhou</strain>
    </source>
</reference>
<comment type="caution">
    <text evidence="2">The sequence shown here is derived from an EMBL/GenBank/DDBJ whole genome shotgun (WGS) entry which is preliminary data.</text>
</comment>
<dbReference type="Proteomes" id="UP001415857">
    <property type="component" value="Unassembled WGS sequence"/>
</dbReference>
<dbReference type="AlphaFoldDB" id="A0AAP0RQP6"/>
<gene>
    <name evidence="2" type="ORF">L1049_011122</name>
</gene>
<evidence type="ECO:0000313" key="3">
    <source>
        <dbReference type="Proteomes" id="UP001415857"/>
    </source>
</evidence>
<accession>A0AAP0RQP6</accession>
<evidence type="ECO:0000256" key="1">
    <source>
        <dbReference type="SAM" id="MobiDB-lite"/>
    </source>
</evidence>
<protein>
    <submittedName>
        <fullName evidence="2">Uncharacterized protein</fullName>
    </submittedName>
</protein>
<sequence>MAVSDVEAVLEFLRKNGFSEAESALREDMVEKSTTEVGDGFDFETFFFPMVPPPPPVRIPSTRRKSEGLIDGGDCSRSSSEEFVSLDSSTTDVCSSEFTNPYGIHSTNRGNSVASSDRLSEFGTARDYNDFDMQNDLYWYDEKDEGHYMTPCFRGSDSFGCPSEDKFVMTLETERQCENPFSLNHKSEGFQSAGTNYLDKPCVFNISSTVDINKVPAIDYYHLDKSIHLEGGVERESESCGVYSCSAPHCKCCAGAGGFYGQDPVDYSHLSLKESDLKDVRLKFVGEVPTDSYSEDRINKSSKYSNKSSPVDLVGEFKNTSDLHLQVAEKDFQPNGNDSYEVGDGRELIGVIP</sequence>
<organism evidence="2 3">
    <name type="scientific">Liquidambar formosana</name>
    <name type="common">Formosan gum</name>
    <dbReference type="NCBI Taxonomy" id="63359"/>
    <lineage>
        <taxon>Eukaryota</taxon>
        <taxon>Viridiplantae</taxon>
        <taxon>Streptophyta</taxon>
        <taxon>Embryophyta</taxon>
        <taxon>Tracheophyta</taxon>
        <taxon>Spermatophyta</taxon>
        <taxon>Magnoliopsida</taxon>
        <taxon>eudicotyledons</taxon>
        <taxon>Gunneridae</taxon>
        <taxon>Pentapetalae</taxon>
        <taxon>Saxifragales</taxon>
        <taxon>Altingiaceae</taxon>
        <taxon>Liquidambar</taxon>
    </lineage>
</organism>
<evidence type="ECO:0000313" key="2">
    <source>
        <dbReference type="EMBL" id="KAK9282897.1"/>
    </source>
</evidence>
<name>A0AAP0RQP6_LIQFO</name>
<dbReference type="EMBL" id="JBBPBK010000006">
    <property type="protein sequence ID" value="KAK9282897.1"/>
    <property type="molecule type" value="Genomic_DNA"/>
</dbReference>
<feature type="region of interest" description="Disordered" evidence="1">
    <location>
        <begin position="57"/>
        <end position="76"/>
    </location>
</feature>
<proteinExistence type="predicted"/>